<name>A0A856MPN4_9CYAN</name>
<dbReference type="RefSeq" id="WP_169264516.1">
    <property type="nucleotide sequence ID" value="NZ_CAWOXK010000001.1"/>
</dbReference>
<organism evidence="2 3">
    <name type="scientific">Brasilonema sennae CENA114</name>
    <dbReference type="NCBI Taxonomy" id="415709"/>
    <lineage>
        <taxon>Bacteria</taxon>
        <taxon>Bacillati</taxon>
        <taxon>Cyanobacteriota</taxon>
        <taxon>Cyanophyceae</taxon>
        <taxon>Nostocales</taxon>
        <taxon>Scytonemataceae</taxon>
        <taxon>Brasilonema</taxon>
        <taxon>Bromeliae group (in: Brasilonema)</taxon>
    </lineage>
</organism>
<dbReference type="InterPro" id="IPR012903">
    <property type="entry name" value="Nif11"/>
</dbReference>
<reference evidence="2 3" key="1">
    <citation type="submission" date="2018-06" db="EMBL/GenBank/DDBJ databases">
        <title>Comparative genomics of Brasilonema spp. strains.</title>
        <authorList>
            <person name="Alvarenga D.O."/>
            <person name="Fiore M.F."/>
            <person name="Varani A.M."/>
        </authorList>
    </citation>
    <scope>NUCLEOTIDE SEQUENCE [LARGE SCALE GENOMIC DNA]</scope>
    <source>
        <strain evidence="2 3">CENA114</strain>
    </source>
</reference>
<dbReference type="Pfam" id="PF07862">
    <property type="entry name" value="Nif11"/>
    <property type="match status" value="1"/>
</dbReference>
<protein>
    <submittedName>
        <fullName evidence="2">Nif11-like leader peptide family natural product</fullName>
    </submittedName>
</protein>
<dbReference type="KEGG" id="bsen:DP114_26335"/>
<keyword evidence="3" id="KW-1185">Reference proteome</keyword>
<sequence length="77" mass="8419">MAQAPINQFFAAIRQNQALKTQCQAAGDIQTCVNLAEAQGYLFTAEELQAELSKLSKEEVAELVNPGIAPRLHIEPH</sequence>
<evidence type="ECO:0000313" key="2">
    <source>
        <dbReference type="EMBL" id="QDL10956.1"/>
    </source>
</evidence>
<feature type="domain" description="Nif11" evidence="1">
    <location>
        <begin position="1"/>
        <end position="48"/>
    </location>
</feature>
<dbReference type="Proteomes" id="UP000503129">
    <property type="component" value="Chromosome"/>
</dbReference>
<evidence type="ECO:0000259" key="1">
    <source>
        <dbReference type="Pfam" id="PF07862"/>
    </source>
</evidence>
<dbReference type="AlphaFoldDB" id="A0A856MPN4"/>
<dbReference type="EMBL" id="CP030118">
    <property type="protein sequence ID" value="QDL10956.1"/>
    <property type="molecule type" value="Genomic_DNA"/>
</dbReference>
<proteinExistence type="predicted"/>
<accession>A0A856MPN4</accession>
<evidence type="ECO:0000313" key="3">
    <source>
        <dbReference type="Proteomes" id="UP000503129"/>
    </source>
</evidence>
<gene>
    <name evidence="2" type="ORF">DP114_26335</name>
</gene>